<evidence type="ECO:0000256" key="1">
    <source>
        <dbReference type="SAM" id="MobiDB-lite"/>
    </source>
</evidence>
<dbReference type="KEGG" id="dmm:dnm_058330"/>
<feature type="region of interest" description="Disordered" evidence="1">
    <location>
        <begin position="1"/>
        <end position="23"/>
    </location>
</feature>
<dbReference type="AlphaFoldDB" id="A0A975BQE7"/>
<accession>A0A975BQE7</accession>
<reference evidence="2" key="1">
    <citation type="journal article" date="2021" name="Microb. Physiol.">
        <title>Proteogenomic Insights into the Physiology of Marine, Sulfate-Reducing, Filamentous Desulfonema limicola and Desulfonema magnum.</title>
        <authorList>
            <person name="Schnaars V."/>
            <person name="Wohlbrand L."/>
            <person name="Scheve S."/>
            <person name="Hinrichs C."/>
            <person name="Reinhardt R."/>
            <person name="Rabus R."/>
        </authorList>
    </citation>
    <scope>NUCLEOTIDE SEQUENCE</scope>
    <source>
        <strain evidence="2">4be13</strain>
    </source>
</reference>
<evidence type="ECO:0000313" key="2">
    <source>
        <dbReference type="EMBL" id="QTA89776.1"/>
    </source>
</evidence>
<organism evidence="2 3">
    <name type="scientific">Desulfonema magnum</name>
    <dbReference type="NCBI Taxonomy" id="45655"/>
    <lineage>
        <taxon>Bacteria</taxon>
        <taxon>Pseudomonadati</taxon>
        <taxon>Thermodesulfobacteriota</taxon>
        <taxon>Desulfobacteria</taxon>
        <taxon>Desulfobacterales</taxon>
        <taxon>Desulfococcaceae</taxon>
        <taxon>Desulfonema</taxon>
    </lineage>
</organism>
<name>A0A975BQE7_9BACT</name>
<sequence>MDRNPAFSGRGEAIRPGKKPGFLPRTVSEMRVLDRNPAFSGRGEAIRPGKKSRVSSPHRFFIQKNKR</sequence>
<gene>
    <name evidence="2" type="ORF">dnm_058330</name>
</gene>
<keyword evidence="3" id="KW-1185">Reference proteome</keyword>
<evidence type="ECO:0000313" key="3">
    <source>
        <dbReference type="Proteomes" id="UP000663722"/>
    </source>
</evidence>
<dbReference type="Proteomes" id="UP000663722">
    <property type="component" value="Chromosome"/>
</dbReference>
<feature type="region of interest" description="Disordered" evidence="1">
    <location>
        <begin position="39"/>
        <end position="67"/>
    </location>
</feature>
<protein>
    <submittedName>
        <fullName evidence="2">Uncharacterized protein</fullName>
    </submittedName>
</protein>
<dbReference type="EMBL" id="CP061800">
    <property type="protein sequence ID" value="QTA89776.1"/>
    <property type="molecule type" value="Genomic_DNA"/>
</dbReference>
<proteinExistence type="predicted"/>